<feature type="domain" description="SLH" evidence="2">
    <location>
        <begin position="156"/>
        <end position="219"/>
    </location>
</feature>
<dbReference type="InterPro" id="IPR001119">
    <property type="entry name" value="SLH_dom"/>
</dbReference>
<evidence type="ECO:0000259" key="2">
    <source>
        <dbReference type="PROSITE" id="PS51272"/>
    </source>
</evidence>
<proteinExistence type="predicted"/>
<evidence type="ECO:0000256" key="1">
    <source>
        <dbReference type="SAM" id="SignalP"/>
    </source>
</evidence>
<name>A0A562J8V1_9FIRM</name>
<evidence type="ECO:0000313" key="3">
    <source>
        <dbReference type="EMBL" id="TWH79324.1"/>
    </source>
</evidence>
<feature type="domain" description="SLH" evidence="2">
    <location>
        <begin position="23"/>
        <end position="87"/>
    </location>
</feature>
<accession>A0A562J8V1</accession>
<feature type="chain" id="PRO_5022128189" evidence="1">
    <location>
        <begin position="25"/>
        <end position="542"/>
    </location>
</feature>
<dbReference type="PROSITE" id="PS51272">
    <property type="entry name" value="SLH"/>
    <property type="match status" value="2"/>
</dbReference>
<dbReference type="RefSeq" id="WP_145083562.1">
    <property type="nucleotide sequence ID" value="NZ_DAMBUX010000033.1"/>
</dbReference>
<evidence type="ECO:0000313" key="4">
    <source>
        <dbReference type="Proteomes" id="UP000315343"/>
    </source>
</evidence>
<feature type="signal peptide" evidence="1">
    <location>
        <begin position="1"/>
        <end position="24"/>
    </location>
</feature>
<sequence length="542" mass="62469">MRRLNKLLLLLIIFTVFSVQPAFAKTVYYDTYKHWAESEIDFASNTLKVFKGYGDFTFKPENNITRAEFITILARTAYRQNQMNEVYTSDMNYSDMSSKHWSHTFVISMYEHLKGNGSFSFKDIFPGTNFNPDKAITREESAALIAAFCKESIYDNTLVFKDVSKSNKFYNEIKRLNNAGIVVGYEDNTFRGNTNITRAEAAALIKRVYLDIKTSDSSKYLTKLEFMPIKGEDMYSYFGTYNLNTTNTNDKKFIKAKDTLEYVSFGGYIFPEDSHLYDLNAVETMATLRSAGYYNVTGTNFYMITFGSYNESEKTQFANEILMNIIARNDFKDSELMQVFAAVSKYDVKESLYMGALEKWDSITTSNNAKANILFYRYAYYIKNNNKAMLQTLVYDDLKKANDIPSLLDINWGLTAGAASLDFRNYSFGKYSFSLYKDTTYYRYSLNPVAPVTYNSKIVELVNLLLIEKSVKPSTANLADYQSIFSKYSLNRLYVLNFIGEKERAFVEGINDYEIIKTFDLYKTTKSTTDDTYTGILKKVKE</sequence>
<dbReference type="Pfam" id="PF00395">
    <property type="entry name" value="SLH"/>
    <property type="match status" value="2"/>
</dbReference>
<protein>
    <submittedName>
        <fullName evidence="3">S-layer family protein</fullName>
    </submittedName>
</protein>
<dbReference type="Proteomes" id="UP000315343">
    <property type="component" value="Unassembled WGS sequence"/>
</dbReference>
<reference evidence="3 4" key="1">
    <citation type="submission" date="2019-07" db="EMBL/GenBank/DDBJ databases">
        <title>Genomic Encyclopedia of Type Strains, Phase I: the one thousand microbial genomes (KMG-I) project.</title>
        <authorList>
            <person name="Kyrpides N."/>
        </authorList>
    </citation>
    <scope>NUCLEOTIDE SEQUENCE [LARGE SCALE GENOMIC DNA]</scope>
    <source>
        <strain evidence="3 4">DSM 13558</strain>
    </source>
</reference>
<dbReference type="OrthoDB" id="1698971at2"/>
<dbReference type="PANTHER" id="PTHR43308:SF5">
    <property type="entry name" value="S-LAYER PROTEIN _ PEPTIDOGLYCAN ENDO-BETA-N-ACETYLGLUCOSAMINIDASE"/>
    <property type="match status" value="1"/>
</dbReference>
<organism evidence="3 4">
    <name type="scientific">Sedimentibacter saalensis</name>
    <dbReference type="NCBI Taxonomy" id="130788"/>
    <lineage>
        <taxon>Bacteria</taxon>
        <taxon>Bacillati</taxon>
        <taxon>Bacillota</taxon>
        <taxon>Tissierellia</taxon>
        <taxon>Sedimentibacter</taxon>
    </lineage>
</organism>
<gene>
    <name evidence="3" type="ORF">LY60_02300</name>
</gene>
<dbReference type="AlphaFoldDB" id="A0A562J8V1"/>
<dbReference type="InterPro" id="IPR051465">
    <property type="entry name" value="Cell_Envelope_Struct_Comp"/>
</dbReference>
<comment type="caution">
    <text evidence="3">The sequence shown here is derived from an EMBL/GenBank/DDBJ whole genome shotgun (WGS) entry which is preliminary data.</text>
</comment>
<keyword evidence="4" id="KW-1185">Reference proteome</keyword>
<dbReference type="PANTHER" id="PTHR43308">
    <property type="entry name" value="OUTER MEMBRANE PROTEIN ALPHA-RELATED"/>
    <property type="match status" value="1"/>
</dbReference>
<dbReference type="EMBL" id="VLKH01000006">
    <property type="protein sequence ID" value="TWH79324.1"/>
    <property type="molecule type" value="Genomic_DNA"/>
</dbReference>
<keyword evidence="1" id="KW-0732">Signal</keyword>